<dbReference type="InterPro" id="IPR018333">
    <property type="entry name" value="Squalene_cyclase"/>
</dbReference>
<dbReference type="Pfam" id="PF13249">
    <property type="entry name" value="SQHop_cyclase_N"/>
    <property type="match status" value="1"/>
</dbReference>
<evidence type="ECO:0000256" key="5">
    <source>
        <dbReference type="SAM" id="Phobius"/>
    </source>
</evidence>
<evidence type="ECO:0000256" key="1">
    <source>
        <dbReference type="ARBA" id="ARBA00004999"/>
    </source>
</evidence>
<evidence type="ECO:0000256" key="3">
    <source>
        <dbReference type="ARBA" id="ARBA00022737"/>
    </source>
</evidence>
<evidence type="ECO:0000256" key="2">
    <source>
        <dbReference type="ARBA" id="ARBA00009755"/>
    </source>
</evidence>
<keyword evidence="3" id="KW-0677">Repeat</keyword>
<gene>
    <name evidence="8" type="ORF">SAMN05660706_12114</name>
</gene>
<organism evidence="8 9">
    <name type="scientific">Desulfoscipio geothermicus DSM 3669</name>
    <dbReference type="NCBI Taxonomy" id="1121426"/>
    <lineage>
        <taxon>Bacteria</taxon>
        <taxon>Bacillati</taxon>
        <taxon>Bacillota</taxon>
        <taxon>Clostridia</taxon>
        <taxon>Eubacteriales</taxon>
        <taxon>Desulfallaceae</taxon>
        <taxon>Desulfoscipio</taxon>
    </lineage>
</organism>
<dbReference type="InterPro" id="IPR032697">
    <property type="entry name" value="SQ_cyclase_N"/>
</dbReference>
<dbReference type="InterPro" id="IPR008930">
    <property type="entry name" value="Terpenoid_cyclase/PrenylTrfase"/>
</dbReference>
<comment type="pathway">
    <text evidence="1">Secondary metabolite biosynthesis; hopanoid biosynthesis.</text>
</comment>
<keyword evidence="9" id="KW-1185">Reference proteome</keyword>
<evidence type="ECO:0000313" key="8">
    <source>
        <dbReference type="EMBL" id="SFR10447.1"/>
    </source>
</evidence>
<evidence type="ECO:0000259" key="6">
    <source>
        <dbReference type="Pfam" id="PF13243"/>
    </source>
</evidence>
<comment type="similarity">
    <text evidence="2">Belongs to the terpene cyclase/mutase family.</text>
</comment>
<keyword evidence="5" id="KW-1133">Transmembrane helix</keyword>
<dbReference type="PANTHER" id="PTHR11764:SF20">
    <property type="entry name" value="LANOSTEROL SYNTHASE"/>
    <property type="match status" value="1"/>
</dbReference>
<feature type="domain" description="Squalene cyclase C-terminal" evidence="6">
    <location>
        <begin position="62"/>
        <end position="379"/>
    </location>
</feature>
<accession>A0A1I6DYJ6</accession>
<keyword evidence="5" id="KW-0472">Membrane</keyword>
<dbReference type="STRING" id="39060.SAMN05660706_12114"/>
<feature type="transmembrane region" description="Helical" evidence="5">
    <location>
        <begin position="12"/>
        <end position="30"/>
    </location>
</feature>
<evidence type="ECO:0000313" key="9">
    <source>
        <dbReference type="Proteomes" id="UP000199584"/>
    </source>
</evidence>
<sequence>MLARTEMDGTLYSYFTSTFLMIFALLALGYDSRHPVIVKAVEGLRAMVCYTGSNYHQQETTSTVWDTALIAYALQKAGFLHNHPVIAGAAAYLLSRQHTKYGDWQVHNHEGRPGGWGFSHSNAINPDVDDTTYALRALYRRASYRPETYGPAWKAGLDWLLSMQNSDGGWPAFEKNTDKKWPDLLPMPDAKPVLTDPSSADLTGRTLEFLGCYAGMSLSSSQLRKGVRWLLQNQRPDGSWYGRWGIAYIYGTWAAVTGLRAVGVNPQHQAIRKAVNWLLSVQNPDGGWGESCLSDSASRYVPLAFSTPSQTAWALDALIAAGMRESPAVARGMGTLLALMDKDDPATNYPTGAGLPGGFYIHYHSYRHVWPLVTMSHYLSSQQNNL</sequence>
<dbReference type="InterPro" id="IPR002365">
    <property type="entry name" value="Terpene_synthase_CS"/>
</dbReference>
<dbReference type="Pfam" id="PF13243">
    <property type="entry name" value="SQHop_cyclase_C"/>
    <property type="match status" value="1"/>
</dbReference>
<dbReference type="EMBL" id="FOYM01000021">
    <property type="protein sequence ID" value="SFR10447.1"/>
    <property type="molecule type" value="Genomic_DNA"/>
</dbReference>
<feature type="domain" description="Squalene cyclase N-terminal" evidence="7">
    <location>
        <begin position="1"/>
        <end position="49"/>
    </location>
</feature>
<protein>
    <submittedName>
        <fullName evidence="8">Squalene/oxidosqualene cyclases</fullName>
    </submittedName>
</protein>
<dbReference type="PROSITE" id="PS01074">
    <property type="entry name" value="TERPENE_SYNTHASES"/>
    <property type="match status" value="1"/>
</dbReference>
<evidence type="ECO:0000256" key="4">
    <source>
        <dbReference type="ARBA" id="ARBA00023235"/>
    </source>
</evidence>
<name>A0A1I6DYJ6_9FIRM</name>
<proteinExistence type="inferred from homology"/>
<dbReference type="GO" id="GO:0016104">
    <property type="term" value="P:triterpenoid biosynthetic process"/>
    <property type="evidence" value="ECO:0007669"/>
    <property type="project" value="InterPro"/>
</dbReference>
<dbReference type="PANTHER" id="PTHR11764">
    <property type="entry name" value="TERPENE CYCLASE/MUTASE FAMILY MEMBER"/>
    <property type="match status" value="1"/>
</dbReference>
<dbReference type="UniPathway" id="UPA00337"/>
<dbReference type="AlphaFoldDB" id="A0A1I6DYJ6"/>
<dbReference type="SUPFAM" id="SSF48239">
    <property type="entry name" value="Terpenoid cyclases/Protein prenyltransferases"/>
    <property type="match status" value="1"/>
</dbReference>
<dbReference type="InterPro" id="IPR032696">
    <property type="entry name" value="SQ_cyclase_C"/>
</dbReference>
<dbReference type="Proteomes" id="UP000199584">
    <property type="component" value="Unassembled WGS sequence"/>
</dbReference>
<keyword evidence="5" id="KW-0812">Transmembrane</keyword>
<evidence type="ECO:0000259" key="7">
    <source>
        <dbReference type="Pfam" id="PF13249"/>
    </source>
</evidence>
<dbReference type="Gene3D" id="1.50.10.20">
    <property type="match status" value="1"/>
</dbReference>
<dbReference type="GO" id="GO:0016866">
    <property type="term" value="F:intramolecular transferase activity"/>
    <property type="evidence" value="ECO:0007669"/>
    <property type="project" value="InterPro"/>
</dbReference>
<reference evidence="9" key="1">
    <citation type="submission" date="2016-10" db="EMBL/GenBank/DDBJ databases">
        <authorList>
            <person name="Varghese N."/>
            <person name="Submissions S."/>
        </authorList>
    </citation>
    <scope>NUCLEOTIDE SEQUENCE [LARGE SCALE GENOMIC DNA]</scope>
    <source>
        <strain evidence="9">DSM 3669</strain>
    </source>
</reference>
<dbReference type="GO" id="GO:0005811">
    <property type="term" value="C:lipid droplet"/>
    <property type="evidence" value="ECO:0007669"/>
    <property type="project" value="InterPro"/>
</dbReference>
<keyword evidence="4" id="KW-0413">Isomerase</keyword>